<evidence type="ECO:0000313" key="21">
    <source>
        <dbReference type="Proteomes" id="UP000719412"/>
    </source>
</evidence>
<comment type="subcellular location">
    <subcellularLocation>
        <location evidence="2">Cytoplasm</location>
    </subcellularLocation>
    <subcellularLocation>
        <location evidence="1">Membrane</location>
        <topology evidence="1">Single-pass membrane protein</topology>
    </subcellularLocation>
</comment>
<dbReference type="PANTHER" id="PTHR46957:SF3">
    <property type="entry name" value="CYTOKINE RECEPTOR"/>
    <property type="match status" value="1"/>
</dbReference>
<dbReference type="GO" id="GO:0005737">
    <property type="term" value="C:cytoplasm"/>
    <property type="evidence" value="ECO:0007669"/>
    <property type="project" value="UniProtKB-SubCell"/>
</dbReference>
<evidence type="ECO:0000256" key="8">
    <source>
        <dbReference type="ARBA" id="ARBA00022801"/>
    </source>
</evidence>
<evidence type="ECO:0000256" key="10">
    <source>
        <dbReference type="ARBA" id="ARBA00022989"/>
    </source>
</evidence>
<evidence type="ECO:0000259" key="18">
    <source>
        <dbReference type="PROSITE" id="PS50056"/>
    </source>
</evidence>
<dbReference type="SUPFAM" id="SSF52799">
    <property type="entry name" value="(Phosphotyrosine protein) phosphatases II"/>
    <property type="match status" value="1"/>
</dbReference>
<evidence type="ECO:0000256" key="12">
    <source>
        <dbReference type="ARBA" id="ARBA00023180"/>
    </source>
</evidence>
<dbReference type="InterPro" id="IPR013783">
    <property type="entry name" value="Ig-like_fold"/>
</dbReference>
<dbReference type="GO" id="GO:0004725">
    <property type="term" value="F:protein tyrosine phosphatase activity"/>
    <property type="evidence" value="ECO:0007669"/>
    <property type="project" value="UniProtKB-EC"/>
</dbReference>
<evidence type="ECO:0000256" key="2">
    <source>
        <dbReference type="ARBA" id="ARBA00004496"/>
    </source>
</evidence>
<dbReference type="InterPro" id="IPR036116">
    <property type="entry name" value="FN3_sf"/>
</dbReference>
<dbReference type="Pfam" id="PF00102">
    <property type="entry name" value="Y_phosphatase"/>
    <property type="match status" value="1"/>
</dbReference>
<reference evidence="20" key="2">
    <citation type="submission" date="2021-08" db="EMBL/GenBank/DDBJ databases">
        <authorList>
            <person name="Eriksson T."/>
        </authorList>
    </citation>
    <scope>NUCLEOTIDE SEQUENCE</scope>
    <source>
        <strain evidence="20">Stoneville</strain>
        <tissue evidence="20">Whole head</tissue>
    </source>
</reference>
<dbReference type="PROSITE" id="PS50853">
    <property type="entry name" value="FN3"/>
    <property type="match status" value="2"/>
</dbReference>
<comment type="caution">
    <text evidence="20">The sequence shown here is derived from an EMBL/GenBank/DDBJ whole genome shotgun (WGS) entry which is preliminary data.</text>
</comment>
<dbReference type="GO" id="GO:0006281">
    <property type="term" value="P:DNA repair"/>
    <property type="evidence" value="ECO:0007669"/>
    <property type="project" value="InterPro"/>
</dbReference>
<feature type="domain" description="Fibronectin type-III" evidence="19">
    <location>
        <begin position="323"/>
        <end position="426"/>
    </location>
</feature>
<dbReference type="InterPro" id="IPR016130">
    <property type="entry name" value="Tyr_Pase_AS"/>
</dbReference>
<feature type="transmembrane region" description="Helical" evidence="15">
    <location>
        <begin position="729"/>
        <end position="753"/>
    </location>
</feature>
<name>A0A8J6LFY6_TENMO</name>
<dbReference type="InterPro" id="IPR003961">
    <property type="entry name" value="FN3_dom"/>
</dbReference>
<accession>A0A8J6LFY6</accession>
<dbReference type="Gene3D" id="3.90.190.10">
    <property type="entry name" value="Protein tyrosine phosphatase superfamily"/>
    <property type="match status" value="1"/>
</dbReference>
<evidence type="ECO:0000259" key="19">
    <source>
        <dbReference type="PROSITE" id="PS50853"/>
    </source>
</evidence>
<dbReference type="PROSITE" id="PS50056">
    <property type="entry name" value="TYR_PHOSPHATASE_2"/>
    <property type="match status" value="1"/>
</dbReference>
<dbReference type="PANTHER" id="PTHR46957">
    <property type="entry name" value="CYTOKINE RECEPTOR"/>
    <property type="match status" value="1"/>
</dbReference>
<dbReference type="EMBL" id="JABDTM020026805">
    <property type="protein sequence ID" value="KAH0811431.1"/>
    <property type="molecule type" value="Genomic_DNA"/>
</dbReference>
<evidence type="ECO:0000256" key="16">
    <source>
        <dbReference type="SAM" id="SignalP"/>
    </source>
</evidence>
<dbReference type="EC" id="3.1.3.48" evidence="3"/>
<dbReference type="AlphaFoldDB" id="A0A8J6LFY6"/>
<evidence type="ECO:0000256" key="3">
    <source>
        <dbReference type="ARBA" id="ARBA00013064"/>
    </source>
</evidence>
<evidence type="ECO:0000256" key="4">
    <source>
        <dbReference type="ARBA" id="ARBA00022490"/>
    </source>
</evidence>
<feature type="region of interest" description="Disordered" evidence="14">
    <location>
        <begin position="219"/>
        <end position="253"/>
    </location>
</feature>
<comment type="similarity">
    <text evidence="13">Belongs to the protein-tyrosine phosphatase family. Non-receptor class 4 subfamily.</text>
</comment>
<dbReference type="PROSITE" id="PS50055">
    <property type="entry name" value="TYR_PHOSPHATASE_PTP"/>
    <property type="match status" value="1"/>
</dbReference>
<dbReference type="PRINTS" id="PR00700">
    <property type="entry name" value="PRTYPHPHTASE"/>
</dbReference>
<evidence type="ECO:0000256" key="7">
    <source>
        <dbReference type="ARBA" id="ARBA00022729"/>
    </source>
</evidence>
<dbReference type="GO" id="GO:0048666">
    <property type="term" value="P:neuron development"/>
    <property type="evidence" value="ECO:0007669"/>
    <property type="project" value="UniProtKB-ARBA"/>
</dbReference>
<dbReference type="SMART" id="SM00404">
    <property type="entry name" value="PTPc_motif"/>
    <property type="match status" value="1"/>
</dbReference>
<dbReference type="Proteomes" id="UP000719412">
    <property type="component" value="Unassembled WGS sequence"/>
</dbReference>
<dbReference type="PROSITE" id="PS00383">
    <property type="entry name" value="TYR_PHOSPHATASE_1"/>
    <property type="match status" value="1"/>
</dbReference>
<gene>
    <name evidence="20" type="ORF">GEV33_011353</name>
</gene>
<feature type="compositionally biased region" description="Polar residues" evidence="14">
    <location>
        <begin position="226"/>
        <end position="240"/>
    </location>
</feature>
<dbReference type="InterPro" id="IPR000242">
    <property type="entry name" value="PTP_cat"/>
</dbReference>
<feature type="region of interest" description="Disordered" evidence="14">
    <location>
        <begin position="45"/>
        <end position="74"/>
    </location>
</feature>
<evidence type="ECO:0000256" key="6">
    <source>
        <dbReference type="ARBA" id="ARBA00022692"/>
    </source>
</evidence>
<feature type="compositionally biased region" description="Polar residues" evidence="14">
    <location>
        <begin position="136"/>
        <end position="155"/>
    </location>
</feature>
<feature type="compositionally biased region" description="Polar residues" evidence="14">
    <location>
        <begin position="56"/>
        <end position="74"/>
    </location>
</feature>
<feature type="chain" id="PRO_5035206600" description="protein-tyrosine-phosphatase" evidence="16">
    <location>
        <begin position="22"/>
        <end position="1094"/>
    </location>
</feature>
<dbReference type="Gene3D" id="2.60.40.10">
    <property type="entry name" value="Immunoglobulins"/>
    <property type="match status" value="2"/>
</dbReference>
<dbReference type="InterPro" id="IPR050713">
    <property type="entry name" value="RTP_Phos/Ushers"/>
</dbReference>
<dbReference type="PROSITE" id="PS00374">
    <property type="entry name" value="MGMT"/>
    <property type="match status" value="1"/>
</dbReference>
<keyword evidence="5" id="KW-0597">Phosphoprotein</keyword>
<dbReference type="CDD" id="cd00063">
    <property type="entry name" value="FN3"/>
    <property type="match status" value="1"/>
</dbReference>
<dbReference type="InterPro" id="IPR029021">
    <property type="entry name" value="Prot-tyrosine_phosphatase-like"/>
</dbReference>
<feature type="domain" description="Tyrosine-protein phosphatase" evidence="17">
    <location>
        <begin position="795"/>
        <end position="1054"/>
    </location>
</feature>
<keyword evidence="11 15" id="KW-0472">Membrane</keyword>
<dbReference type="GO" id="GO:0016020">
    <property type="term" value="C:membrane"/>
    <property type="evidence" value="ECO:0007669"/>
    <property type="project" value="UniProtKB-SubCell"/>
</dbReference>
<evidence type="ECO:0000256" key="5">
    <source>
        <dbReference type="ARBA" id="ARBA00022553"/>
    </source>
</evidence>
<keyword evidence="8" id="KW-0378">Hydrolase</keyword>
<feature type="compositionally biased region" description="Polar residues" evidence="14">
    <location>
        <begin position="469"/>
        <end position="487"/>
    </location>
</feature>
<dbReference type="GO" id="GO:0009653">
    <property type="term" value="P:anatomical structure morphogenesis"/>
    <property type="evidence" value="ECO:0007669"/>
    <property type="project" value="UniProtKB-ARBA"/>
</dbReference>
<keyword evidence="21" id="KW-1185">Reference proteome</keyword>
<evidence type="ECO:0000256" key="11">
    <source>
        <dbReference type="ARBA" id="ARBA00023136"/>
    </source>
</evidence>
<keyword evidence="9" id="KW-0904">Protein phosphatase</keyword>
<keyword evidence="10 15" id="KW-1133">Transmembrane helix</keyword>
<evidence type="ECO:0000256" key="13">
    <source>
        <dbReference type="ARBA" id="ARBA00034734"/>
    </source>
</evidence>
<keyword evidence="6 15" id="KW-0812">Transmembrane</keyword>
<feature type="signal peptide" evidence="16">
    <location>
        <begin position="1"/>
        <end position="21"/>
    </location>
</feature>
<evidence type="ECO:0000259" key="17">
    <source>
        <dbReference type="PROSITE" id="PS50055"/>
    </source>
</evidence>
<dbReference type="SUPFAM" id="SSF49265">
    <property type="entry name" value="Fibronectin type III"/>
    <property type="match status" value="2"/>
</dbReference>
<dbReference type="InterPro" id="IPR003595">
    <property type="entry name" value="Tyr_Pase_cat"/>
</dbReference>
<dbReference type="InterPro" id="IPR000387">
    <property type="entry name" value="Tyr_Pase_dom"/>
</dbReference>
<feature type="region of interest" description="Disordered" evidence="14">
    <location>
        <begin position="134"/>
        <end position="168"/>
    </location>
</feature>
<keyword evidence="4" id="KW-0963">Cytoplasm</keyword>
<dbReference type="CDD" id="cd00047">
    <property type="entry name" value="PTPc"/>
    <property type="match status" value="1"/>
</dbReference>
<protein>
    <recommendedName>
        <fullName evidence="3">protein-tyrosine-phosphatase</fullName>
        <ecNumber evidence="3">3.1.3.48</ecNumber>
    </recommendedName>
</protein>
<feature type="domain" description="Tyrosine specific protein phosphatases" evidence="18">
    <location>
        <begin position="971"/>
        <end position="1045"/>
    </location>
</feature>
<dbReference type="SMART" id="SM00194">
    <property type="entry name" value="PTPc"/>
    <property type="match status" value="1"/>
</dbReference>
<evidence type="ECO:0000256" key="9">
    <source>
        <dbReference type="ARBA" id="ARBA00022912"/>
    </source>
</evidence>
<organism evidence="20 21">
    <name type="scientific">Tenebrio molitor</name>
    <name type="common">Yellow mealworm beetle</name>
    <dbReference type="NCBI Taxonomy" id="7067"/>
    <lineage>
        <taxon>Eukaryota</taxon>
        <taxon>Metazoa</taxon>
        <taxon>Ecdysozoa</taxon>
        <taxon>Arthropoda</taxon>
        <taxon>Hexapoda</taxon>
        <taxon>Insecta</taxon>
        <taxon>Pterygota</taxon>
        <taxon>Neoptera</taxon>
        <taxon>Endopterygota</taxon>
        <taxon>Coleoptera</taxon>
        <taxon>Polyphaga</taxon>
        <taxon>Cucujiformia</taxon>
        <taxon>Tenebrionidae</taxon>
        <taxon>Tenebrio</taxon>
    </lineage>
</organism>
<evidence type="ECO:0000256" key="1">
    <source>
        <dbReference type="ARBA" id="ARBA00004167"/>
    </source>
</evidence>
<dbReference type="GO" id="GO:0003908">
    <property type="term" value="F:methylated-DNA-[protein]-cysteine S-methyltransferase activity"/>
    <property type="evidence" value="ECO:0007669"/>
    <property type="project" value="InterPro"/>
</dbReference>
<evidence type="ECO:0000256" key="15">
    <source>
        <dbReference type="SAM" id="Phobius"/>
    </source>
</evidence>
<sequence>MNVVWWFWVVIGYCVFGEIKTWESVIASPNDVVTDKVSTSSHLAGFNNRTGEEYPTENSTDSVPPTNTWISKDYPNQTKRTADSVLSTNTSISTDYSHHSSEEIGSTSLTNVNSDSVSSTISKLAFNHITSKEHQNAQTYTSTDYSRKFSSTGTVTMEDGENETSTTDYNNILSTTKISSTNSRILSSQNFSRVNDELTSASSTFSFEASSNDIVPSEANEVAKPTNESWSATADESSTEMIPEGKNAYSDNDKNNECVDEYIIYLDNEEKQRLTDTFTTNITDLHACQKYTVGIAVFYAGTEGTKTEKPFDTPVPESFANYSVKNLRNEAIQEKILNVTWEAPDMVEQCVTSYYLIWWDEQNNQDTTDKTVDAPNTYLEITPIIGCMRYVIQIYPQADVSAPGKLDVTYYNASEFRNGPMHTPGAECLNTTSYNFTVDAQDTSYFFDKALPYYKYTVSLYAVDEAGEGNSTSNETITQSTEPEPVQNVQAEPPIYSENEIYSATVTVKFDPPCNTNGPFKRYEISFSGERDGFETDEGIVPIQDTTSEIKLQAERNYSISVRVVTDDFTSTSVKVPEIRTNAGVPILSGNLTAPTILDTTKAQFKLQKSAFDNTNGEIISFALFVVTKQSNNADKSYGFWNGTDATWPSAPGEAVQLTPNLWNPFENGSDTVDFLIGNDTECSNANYCNRALSEDTEYYLIVRGLTSAAFKDSGLLHFKTDMPDDPRLGLILGLTFGLLVLLIIILILLFWWRRKRKTSYQDEEKRCSTSLPEAIPCHRFVDYYANNKDGYTIFKQQFLDLGLQSKEMSTAVTFANLPENRRKNRYTNILPFDDTRVKLKIDEDDEISSDYVNASYIKGYSGKTEYIATQGPLESTTRDFWKMILQENVSVIAMVSQFVEQSKEKCCQYFPNNHETMSFGESLEVKCSTELHFGTYCIRTLQVRKDSEQRNVVHMQFLEWPDFGVPQGTDNMLQFCHQLRENCESEGGLIVVHCSAGVGRTGTLITLDILLQTISDHKDINIYKTVLDLRKQRTNMVQTEKQYIFIHTCIKDHLEMPAIQSNEEGQEQLYENMDVLRSSMKKNLIETEVESAF</sequence>
<reference evidence="20" key="1">
    <citation type="journal article" date="2020" name="J Insects Food Feed">
        <title>The yellow mealworm (Tenebrio molitor) genome: a resource for the emerging insects as food and feed industry.</title>
        <authorList>
            <person name="Eriksson T."/>
            <person name="Andere A."/>
            <person name="Kelstrup H."/>
            <person name="Emery V."/>
            <person name="Picard C."/>
        </authorList>
    </citation>
    <scope>NUCLEOTIDE SEQUENCE</scope>
    <source>
        <strain evidence="20">Stoneville</strain>
        <tissue evidence="20">Whole head</tissue>
    </source>
</reference>
<dbReference type="InterPro" id="IPR001497">
    <property type="entry name" value="MethylDNA_cys_MeTrfase_AS"/>
</dbReference>
<feature type="domain" description="Fibronectin type-III" evidence="19">
    <location>
        <begin position="485"/>
        <end position="584"/>
    </location>
</feature>
<dbReference type="FunFam" id="3.90.190.10:FF:000045">
    <property type="entry name" value="Tyrosine-protein phosphatase non-receptor type 12"/>
    <property type="match status" value="1"/>
</dbReference>
<keyword evidence="12" id="KW-0325">Glycoprotein</keyword>
<proteinExistence type="inferred from homology"/>
<evidence type="ECO:0000256" key="14">
    <source>
        <dbReference type="SAM" id="MobiDB-lite"/>
    </source>
</evidence>
<evidence type="ECO:0000313" key="20">
    <source>
        <dbReference type="EMBL" id="KAH0811431.1"/>
    </source>
</evidence>
<feature type="region of interest" description="Disordered" evidence="14">
    <location>
        <begin position="468"/>
        <end position="487"/>
    </location>
</feature>
<keyword evidence="7 16" id="KW-0732">Signal</keyword>